<dbReference type="Proteomes" id="UP000008866">
    <property type="component" value="Unassembled WGS sequence"/>
</dbReference>
<proteinExistence type="predicted"/>
<sequence>MKRSNTTSITSFTLPDQQGQVAAIFDFSEDGDSILITTPKKSSWEYWKHWLNPHSSICDEITCLAGVAVIKVYYPDDPLSSRGGELRSGESISFGPGASSTWFRDSHYNQEDLIVSLKGDKSFHRNICSAIIDRDRMAFLSSTPFLLRQLLSLLGLFQFSRPFREWILDLMLAIQLRAIFYSNGFWIYHPTIPFFWWWEWRQIWGEPRVPEWAYRFKWQMQMVITYTVQGICYWVGRIFLGMKGSYSEYTL</sequence>
<dbReference type="OMA" id="RVPEWAY"/>
<evidence type="ECO:0000313" key="3">
    <source>
        <dbReference type="Proteomes" id="UP000008866"/>
    </source>
</evidence>
<feature type="transmembrane region" description="Helical" evidence="1">
    <location>
        <begin position="178"/>
        <end position="198"/>
    </location>
</feature>
<dbReference type="eggNOG" id="ENOG502RMA1">
    <property type="taxonomic scope" value="Eukaryota"/>
</dbReference>
<feature type="transmembrane region" description="Helical" evidence="1">
    <location>
        <begin position="218"/>
        <end position="236"/>
    </location>
</feature>
<keyword evidence="3" id="KW-1185">Reference proteome</keyword>
<dbReference type="GeneID" id="9520978"/>
<dbReference type="AlphaFoldDB" id="D4AQ70"/>
<gene>
    <name evidence="2" type="ORF">ARB_06377</name>
</gene>
<reference evidence="3" key="1">
    <citation type="journal article" date="2011" name="Genome Biol.">
        <title>Comparative and functional genomics provide insights into the pathogenicity of dermatophytic fungi.</title>
        <authorList>
            <person name="Burmester A."/>
            <person name="Shelest E."/>
            <person name="Gloeckner G."/>
            <person name="Heddergott C."/>
            <person name="Schindler S."/>
            <person name="Staib P."/>
            <person name="Heidel A."/>
            <person name="Felder M."/>
            <person name="Petzold A."/>
            <person name="Szafranski K."/>
            <person name="Feuermann M."/>
            <person name="Pedruzzi I."/>
            <person name="Priebe S."/>
            <person name="Groth M."/>
            <person name="Winkler R."/>
            <person name="Li W."/>
            <person name="Kniemeyer O."/>
            <person name="Schroeckh V."/>
            <person name="Hertweck C."/>
            <person name="Hube B."/>
            <person name="White T.C."/>
            <person name="Platzer M."/>
            <person name="Guthke R."/>
            <person name="Heitman J."/>
            <person name="Woestemeyer J."/>
            <person name="Zipfel P.F."/>
            <person name="Monod M."/>
            <person name="Brakhage A.A."/>
        </authorList>
    </citation>
    <scope>NUCLEOTIDE SEQUENCE [LARGE SCALE GENOMIC DNA]</scope>
    <source>
        <strain evidence="3">ATCC MYA-4681 / CBS 112371</strain>
    </source>
</reference>
<dbReference type="KEGG" id="abe:ARB_06377"/>
<dbReference type="RefSeq" id="XP_003015254.1">
    <property type="nucleotide sequence ID" value="XM_003015208.1"/>
</dbReference>
<keyword evidence="1" id="KW-1133">Transmembrane helix</keyword>
<evidence type="ECO:0000313" key="2">
    <source>
        <dbReference type="EMBL" id="EFE34614.1"/>
    </source>
</evidence>
<protein>
    <submittedName>
        <fullName evidence="2">Uncharacterized protein</fullName>
    </submittedName>
</protein>
<keyword evidence="1" id="KW-0812">Transmembrane</keyword>
<keyword evidence="1" id="KW-0472">Membrane</keyword>
<organism evidence="2 3">
    <name type="scientific">Arthroderma benhamiae (strain ATCC MYA-4681 / CBS 112371)</name>
    <name type="common">Trichophyton mentagrophytes</name>
    <dbReference type="NCBI Taxonomy" id="663331"/>
    <lineage>
        <taxon>Eukaryota</taxon>
        <taxon>Fungi</taxon>
        <taxon>Dikarya</taxon>
        <taxon>Ascomycota</taxon>
        <taxon>Pezizomycotina</taxon>
        <taxon>Eurotiomycetes</taxon>
        <taxon>Eurotiomycetidae</taxon>
        <taxon>Onygenales</taxon>
        <taxon>Arthrodermataceae</taxon>
        <taxon>Trichophyton</taxon>
    </lineage>
</organism>
<dbReference type="HOGENOM" id="CLU_1008238_0_0_1"/>
<comment type="caution">
    <text evidence="2">The sequence shown here is derived from an EMBL/GenBank/DDBJ whole genome shotgun (WGS) entry which is preliminary data.</text>
</comment>
<dbReference type="EMBL" id="ABSU01000005">
    <property type="protein sequence ID" value="EFE34614.1"/>
    <property type="molecule type" value="Genomic_DNA"/>
</dbReference>
<evidence type="ECO:0000256" key="1">
    <source>
        <dbReference type="SAM" id="Phobius"/>
    </source>
</evidence>
<name>D4AQ70_ARTBC</name>
<accession>D4AQ70</accession>